<dbReference type="SMART" id="SM00530">
    <property type="entry name" value="HTH_XRE"/>
    <property type="match status" value="1"/>
</dbReference>
<organism evidence="2 3">
    <name type="scientific">Staphylococcus borealis</name>
    <dbReference type="NCBI Taxonomy" id="2742203"/>
    <lineage>
        <taxon>Bacteria</taxon>
        <taxon>Bacillati</taxon>
        <taxon>Bacillota</taxon>
        <taxon>Bacilli</taxon>
        <taxon>Bacillales</taxon>
        <taxon>Staphylococcaceae</taxon>
        <taxon>Staphylococcus</taxon>
    </lineage>
</organism>
<protein>
    <submittedName>
        <fullName evidence="2">Helix-turn-helix transcriptional regulator</fullName>
    </submittedName>
</protein>
<name>A0ABX2LNN5_9STAP</name>
<feature type="domain" description="HTH cro/C1-type" evidence="1">
    <location>
        <begin position="12"/>
        <end position="74"/>
    </location>
</feature>
<dbReference type="GeneID" id="74185182"/>
<sequence length="263" mass="31033">MDIDKTEVGKKIKNIRLDKSKNLREFGELISENLDEKKTISDSIVSRWEKGISIPSAKRLKEIANIGGVSTNYLLYGDEFSYLDIEKKINTEEMAKNIKENLAHFLRHYLYYSTYNSNNEKTGELLSLFLNNEDISFDNMLDKMYSLISNENYTFYINGAYILLNEKFEKLHVQIYLTEFIYQLLIQLALDYPKIYFENLLLQIDDTKTNIKEISMKRDVYKDKEISEKLADFINREEYQGIFNDLDKLKIKIKDGKIILNED</sequence>
<evidence type="ECO:0000313" key="2">
    <source>
        <dbReference type="EMBL" id="NUI81348.1"/>
    </source>
</evidence>
<dbReference type="SUPFAM" id="SSF47413">
    <property type="entry name" value="lambda repressor-like DNA-binding domains"/>
    <property type="match status" value="1"/>
</dbReference>
<dbReference type="Pfam" id="PF01381">
    <property type="entry name" value="HTH_3"/>
    <property type="match status" value="1"/>
</dbReference>
<evidence type="ECO:0000313" key="3">
    <source>
        <dbReference type="Proteomes" id="UP000610527"/>
    </source>
</evidence>
<dbReference type="RefSeq" id="WP_053028687.1">
    <property type="nucleotide sequence ID" value="NZ_CUEE01000001.1"/>
</dbReference>
<comment type="caution">
    <text evidence="2">The sequence shown here is derived from an EMBL/GenBank/DDBJ whole genome shotgun (WGS) entry which is preliminary data.</text>
</comment>
<dbReference type="InterPro" id="IPR001387">
    <property type="entry name" value="Cro/C1-type_HTH"/>
</dbReference>
<dbReference type="Gene3D" id="1.10.260.40">
    <property type="entry name" value="lambda repressor-like DNA-binding domains"/>
    <property type="match status" value="1"/>
</dbReference>
<dbReference type="InterPro" id="IPR010982">
    <property type="entry name" value="Lambda_DNA-bd_dom_sf"/>
</dbReference>
<dbReference type="EMBL" id="JABVEG010000001">
    <property type="protein sequence ID" value="NUI81348.1"/>
    <property type="molecule type" value="Genomic_DNA"/>
</dbReference>
<gene>
    <name evidence="2" type="ORF">HUN84_01050</name>
</gene>
<evidence type="ECO:0000259" key="1">
    <source>
        <dbReference type="PROSITE" id="PS50943"/>
    </source>
</evidence>
<dbReference type="PROSITE" id="PS50943">
    <property type="entry name" value="HTH_CROC1"/>
    <property type="match status" value="1"/>
</dbReference>
<dbReference type="CDD" id="cd00093">
    <property type="entry name" value="HTH_XRE"/>
    <property type="match status" value="1"/>
</dbReference>
<accession>A0ABX2LNN5</accession>
<dbReference type="Proteomes" id="UP000610527">
    <property type="component" value="Unassembled WGS sequence"/>
</dbReference>
<proteinExistence type="predicted"/>
<reference evidence="2 3" key="1">
    <citation type="submission" date="2020-06" db="EMBL/GenBank/DDBJ databases">
        <title>Staphylococcus borealis sp. nov. -A novel member of the Staphylococcaceae family isolated from skin and blood in humans.</title>
        <authorList>
            <person name="Pain M."/>
            <person name="Wolden R."/>
            <person name="Jaen-Luchoro D."/>
            <person name="Salva-Serra F."/>
            <person name="Iglesias B.P."/>
            <person name="Karlsson R."/>
            <person name="Klingenberg C."/>
            <person name="Cavanagh J.P."/>
        </authorList>
    </citation>
    <scope>NUCLEOTIDE SEQUENCE [LARGE SCALE GENOMIC DNA]</scope>
    <source>
        <strain evidence="2 3">58-22</strain>
    </source>
</reference>
<keyword evidence="3" id="KW-1185">Reference proteome</keyword>